<name>A0A0A0RV75_9ARAC</name>
<reference evidence="11" key="1">
    <citation type="journal article" date="2014" name="Nucleic Acids Res.">
        <title>Multiplex sequencing of pooled mitochondrial genomes-a crucial step toward biodiversity analysis using mito-metagenomics.</title>
        <authorList>
            <person name="Tang M."/>
            <person name="Tan M."/>
            <person name="Meng G."/>
            <person name="Yang S."/>
            <person name="Su X."/>
            <person name="Liu S."/>
            <person name="Song W."/>
            <person name="Li Y."/>
            <person name="Wu Q."/>
            <person name="Zhang A."/>
            <person name="Zhou X."/>
        </authorList>
    </citation>
    <scope>NUCLEOTIDE SEQUENCE</scope>
    <source>
        <strain evidence="11">CL17</strain>
    </source>
</reference>
<keyword evidence="10" id="KW-0732">Signal</keyword>
<protein>
    <recommendedName>
        <fullName evidence="3 9">NADH-ubiquinone oxidoreductase chain 3</fullName>
        <ecNumber evidence="9">7.1.1.2</ecNumber>
    </recommendedName>
</protein>
<gene>
    <name evidence="11" type="primary">ND3</name>
</gene>
<evidence type="ECO:0000256" key="9">
    <source>
        <dbReference type="RuleBase" id="RU003640"/>
    </source>
</evidence>
<evidence type="ECO:0000256" key="8">
    <source>
        <dbReference type="ARBA" id="ARBA00049551"/>
    </source>
</evidence>
<evidence type="ECO:0000256" key="4">
    <source>
        <dbReference type="ARBA" id="ARBA00022448"/>
    </source>
</evidence>
<proteinExistence type="inferred from homology"/>
<keyword evidence="9" id="KW-0249">Electron transport</keyword>
<comment type="subcellular location">
    <subcellularLocation>
        <location evidence="1">Membrane</location>
    </subcellularLocation>
    <subcellularLocation>
        <location evidence="9">Mitochondrion membrane</location>
        <topology evidence="9">Multi-pass membrane protein</topology>
    </subcellularLocation>
</comment>
<keyword evidence="9" id="KW-0830">Ubiquinone</keyword>
<keyword evidence="6 9" id="KW-1133">Transmembrane helix</keyword>
<feature type="transmembrane region" description="Helical" evidence="9">
    <location>
        <begin position="83"/>
        <end position="100"/>
    </location>
</feature>
<geneLocation type="mitochondrion" evidence="11"/>
<dbReference type="EMBL" id="KM244686">
    <property type="protein sequence ID" value="AIW06233.1"/>
    <property type="molecule type" value="Genomic_DNA"/>
</dbReference>
<evidence type="ECO:0000256" key="10">
    <source>
        <dbReference type="SAM" id="SignalP"/>
    </source>
</evidence>
<organism evidence="11">
    <name type="scientific">Opiliones sp. MT-2014</name>
    <dbReference type="NCBI Taxonomy" id="1560019"/>
    <lineage>
        <taxon>Eukaryota</taxon>
        <taxon>Metazoa</taxon>
        <taxon>Ecdysozoa</taxon>
        <taxon>Arthropoda</taxon>
        <taxon>Chelicerata</taxon>
        <taxon>Arachnida</taxon>
        <taxon>Opiliones</taxon>
    </lineage>
</organism>
<keyword evidence="9" id="KW-1278">Translocase</keyword>
<comment type="catalytic activity">
    <reaction evidence="8 9">
        <text>a ubiquinone + NADH + 5 H(+)(in) = a ubiquinol + NAD(+) + 4 H(+)(out)</text>
        <dbReference type="Rhea" id="RHEA:29091"/>
        <dbReference type="Rhea" id="RHEA-COMP:9565"/>
        <dbReference type="Rhea" id="RHEA-COMP:9566"/>
        <dbReference type="ChEBI" id="CHEBI:15378"/>
        <dbReference type="ChEBI" id="CHEBI:16389"/>
        <dbReference type="ChEBI" id="CHEBI:17976"/>
        <dbReference type="ChEBI" id="CHEBI:57540"/>
        <dbReference type="ChEBI" id="CHEBI:57945"/>
        <dbReference type="EC" id="7.1.1.2"/>
    </reaction>
</comment>
<dbReference type="Gene3D" id="1.20.58.1610">
    <property type="entry name" value="NADH:ubiquinone/plastoquinone oxidoreductase, chain 3"/>
    <property type="match status" value="1"/>
</dbReference>
<feature type="chain" id="PRO_5001969287" description="NADH-ubiquinone oxidoreductase chain 3" evidence="10">
    <location>
        <begin position="25"/>
        <end position="110"/>
    </location>
</feature>
<dbReference type="PANTHER" id="PTHR11058:SF9">
    <property type="entry name" value="NADH-UBIQUINONE OXIDOREDUCTASE CHAIN 3"/>
    <property type="match status" value="1"/>
</dbReference>
<evidence type="ECO:0000256" key="2">
    <source>
        <dbReference type="ARBA" id="ARBA00008472"/>
    </source>
</evidence>
<evidence type="ECO:0000256" key="1">
    <source>
        <dbReference type="ARBA" id="ARBA00004370"/>
    </source>
</evidence>
<feature type="signal peptide" evidence="10">
    <location>
        <begin position="1"/>
        <end position="24"/>
    </location>
</feature>
<dbReference type="Pfam" id="PF00507">
    <property type="entry name" value="Oxidored_q4"/>
    <property type="match status" value="1"/>
</dbReference>
<dbReference type="InterPro" id="IPR038430">
    <property type="entry name" value="NDAH_ubi_oxred_su3_sf"/>
</dbReference>
<dbReference type="InterPro" id="IPR000440">
    <property type="entry name" value="NADH_UbQ/plastoQ_OxRdtase_su3"/>
</dbReference>
<dbReference type="GO" id="GO:0008137">
    <property type="term" value="F:NADH dehydrogenase (ubiquinone) activity"/>
    <property type="evidence" value="ECO:0007669"/>
    <property type="project" value="UniProtKB-UniRule"/>
</dbReference>
<keyword evidence="9 11" id="KW-0496">Mitochondrion</keyword>
<evidence type="ECO:0000256" key="7">
    <source>
        <dbReference type="ARBA" id="ARBA00023136"/>
    </source>
</evidence>
<dbReference type="GO" id="GO:0030964">
    <property type="term" value="C:NADH dehydrogenase complex"/>
    <property type="evidence" value="ECO:0007669"/>
    <property type="project" value="TreeGrafter"/>
</dbReference>
<feature type="transmembrane region" description="Helical" evidence="9">
    <location>
        <begin position="48"/>
        <end position="71"/>
    </location>
</feature>
<keyword evidence="7 9" id="KW-0472">Membrane</keyword>
<evidence type="ECO:0000256" key="6">
    <source>
        <dbReference type="ARBA" id="ARBA00022989"/>
    </source>
</evidence>
<evidence type="ECO:0000256" key="5">
    <source>
        <dbReference type="ARBA" id="ARBA00022692"/>
    </source>
</evidence>
<evidence type="ECO:0000256" key="3">
    <source>
        <dbReference type="ARBA" id="ARBA00021007"/>
    </source>
</evidence>
<keyword evidence="5 9" id="KW-0812">Transmembrane</keyword>
<keyword evidence="9" id="KW-0520">NAD</keyword>
<dbReference type="GO" id="GO:0031966">
    <property type="term" value="C:mitochondrial membrane"/>
    <property type="evidence" value="ECO:0007669"/>
    <property type="project" value="UniProtKB-SubCell"/>
</dbReference>
<comment type="similarity">
    <text evidence="2 9">Belongs to the complex I subunit 3 family.</text>
</comment>
<dbReference type="AlphaFoldDB" id="A0A0A0RV75"/>
<accession>A0A0A0RV75</accession>
<keyword evidence="4 9" id="KW-0813">Transport</keyword>
<keyword evidence="9" id="KW-0679">Respiratory chain</keyword>
<evidence type="ECO:0000313" key="11">
    <source>
        <dbReference type="EMBL" id="AIW06233.1"/>
    </source>
</evidence>
<dbReference type="EC" id="7.1.1.2" evidence="9"/>
<comment type="function">
    <text evidence="9">Core subunit of the mitochondrial membrane respiratory chain NADH dehydrogenase (Complex I) which catalyzes electron transfer from NADH through the respiratory chain, using ubiquinone as an electron acceptor. Essential for the catalytic activity of complex I.</text>
</comment>
<dbReference type="PANTHER" id="PTHR11058">
    <property type="entry name" value="NADH-UBIQUINONE OXIDOREDUCTASE CHAIN 3"/>
    <property type="match status" value="1"/>
</dbReference>
<sequence length="110" mass="12506">MLLAMTAALISTLFMLLTSNIAKAKNYSNEKASPFECGFNPLYKNRLPFSLQFFLIALIFIIFDIEIILVIPAPLTIFNHHQVILSIILLILILTLGLFHEWKEGSLNWA</sequence>